<gene>
    <name evidence="2" type="ORF">FRX94_04855</name>
</gene>
<comment type="caution">
    <text evidence="2">The sequence shown here is derived from an EMBL/GenBank/DDBJ whole genome shotgun (WGS) entry which is preliminary data.</text>
</comment>
<dbReference type="EMBL" id="VOHM01000007">
    <property type="protein sequence ID" value="TWT26726.1"/>
    <property type="molecule type" value="Genomic_DNA"/>
</dbReference>
<name>A0A5C5UL32_9CORY</name>
<feature type="region of interest" description="Disordered" evidence="1">
    <location>
        <begin position="103"/>
        <end position="132"/>
    </location>
</feature>
<accession>A0A5C5UL32</accession>
<dbReference type="InterPro" id="IPR021391">
    <property type="entry name" value="DUF3027"/>
</dbReference>
<evidence type="ECO:0000313" key="2">
    <source>
        <dbReference type="EMBL" id="TWT26726.1"/>
    </source>
</evidence>
<dbReference type="OrthoDB" id="3210158at2"/>
<dbReference type="Pfam" id="PF11228">
    <property type="entry name" value="DUF3027"/>
    <property type="match status" value="1"/>
</dbReference>
<organism evidence="2 3">
    <name type="scientific">Corynebacterium canis</name>
    <dbReference type="NCBI Taxonomy" id="679663"/>
    <lineage>
        <taxon>Bacteria</taxon>
        <taxon>Bacillati</taxon>
        <taxon>Actinomycetota</taxon>
        <taxon>Actinomycetes</taxon>
        <taxon>Mycobacteriales</taxon>
        <taxon>Corynebacteriaceae</taxon>
        <taxon>Corynebacterium</taxon>
    </lineage>
</organism>
<evidence type="ECO:0000256" key="1">
    <source>
        <dbReference type="SAM" id="MobiDB-lite"/>
    </source>
</evidence>
<dbReference type="AlphaFoldDB" id="A0A5C5UL32"/>
<protein>
    <submittedName>
        <fullName evidence="2">DUF3027 domain-containing protein</fullName>
    </submittedName>
</protein>
<keyword evidence="3" id="KW-1185">Reference proteome</keyword>
<sequence>MINDVPSRRRRNPLLEPPAIAIARTALEELGEGEIGEHIGVSNIGANSATHHFVANMSGYRGWEWHVVIACACGSRKITVNELALLPGAEALRAPQWVPYADRVQPGDLGPSDQLPPRADDPRLADAAGPDTVTVPGHCSTKQLTSYGLHIARTRWQRGDYGPHSEYAMKAALQCVDCAFYLPVGEPVGPLFGVCVNEYSADGHVVHSSYGCGAHTDTPPAEILGQPTAVAFDDEQTIEVWG</sequence>
<reference evidence="2 3" key="1">
    <citation type="submission" date="2019-08" db="EMBL/GenBank/DDBJ databases">
        <authorList>
            <person name="Lei W."/>
        </authorList>
    </citation>
    <scope>NUCLEOTIDE SEQUENCE [LARGE SCALE GENOMIC DNA]</scope>
    <source>
        <strain evidence="2 3">CCUG 58627</strain>
    </source>
</reference>
<dbReference type="Proteomes" id="UP000320791">
    <property type="component" value="Unassembled WGS sequence"/>
</dbReference>
<proteinExistence type="predicted"/>
<evidence type="ECO:0000313" key="3">
    <source>
        <dbReference type="Proteomes" id="UP000320791"/>
    </source>
</evidence>